<evidence type="ECO:0000256" key="10">
    <source>
        <dbReference type="ARBA" id="ARBA00047944"/>
    </source>
</evidence>
<comment type="similarity">
    <text evidence="2">Belongs to the RNA methyltransferase RsmE family.</text>
</comment>
<feature type="domain" description="Ribosomal RNA small subunit methyltransferase E methyltransferase" evidence="11">
    <location>
        <begin position="172"/>
        <end position="273"/>
    </location>
</feature>
<evidence type="ECO:0000256" key="1">
    <source>
        <dbReference type="ARBA" id="ARBA00004496"/>
    </source>
</evidence>
<dbReference type="GO" id="GO:0070042">
    <property type="term" value="F:rRNA (uridine-N3-)-methyltransferase activity"/>
    <property type="evidence" value="ECO:0007669"/>
    <property type="project" value="TreeGrafter"/>
</dbReference>
<evidence type="ECO:0000259" key="12">
    <source>
        <dbReference type="Pfam" id="PF20260"/>
    </source>
</evidence>
<protein>
    <recommendedName>
        <fullName evidence="3">16S rRNA (uracil(1498)-N(3))-methyltransferase</fullName>
        <ecNumber evidence="3">2.1.1.193</ecNumber>
    </recommendedName>
</protein>
<keyword evidence="5" id="KW-0698">rRNA processing</keyword>
<evidence type="ECO:0000256" key="8">
    <source>
        <dbReference type="ARBA" id="ARBA00022691"/>
    </source>
</evidence>
<keyword evidence="7" id="KW-0808">Transferase</keyword>
<comment type="subcellular location">
    <subcellularLocation>
        <location evidence="1">Cytoplasm</location>
    </subcellularLocation>
</comment>
<dbReference type="InterPro" id="IPR046887">
    <property type="entry name" value="RsmE_PUA-like"/>
</dbReference>
<keyword evidence="4" id="KW-0963">Cytoplasm</keyword>
<dbReference type="InterPro" id="IPR046886">
    <property type="entry name" value="RsmE_MTase_dom"/>
</dbReference>
<evidence type="ECO:0000313" key="14">
    <source>
        <dbReference type="Proteomes" id="UP001465755"/>
    </source>
</evidence>
<sequence length="275" mass="29150">MSSEGILRAQKQAGSQRPRFYVPSQALAIAGPGAVYELTKEETRHALRVLRLREGHSLEVCDGAGRVQQARLGGLTHTNVAYVEATGAAQQVAWSGPKWELVAAVGGLKGTRDDWLVEKATELGAWSFQPLLTQRARTLGKQAARHQVKVVSVAEVSEDEGLEEAEDVAHVNQMARWRRLADAATKQSLRAHRLRILSPISMAAISIRLESAPVSFVAAAGAPPLLEVLQDMAPALKAASQAGGACVPLVVGPEGDFTGVELEALIGSGATPTAF</sequence>
<feature type="domain" description="Ribosomal RNA small subunit methyltransferase E PUA-like" evidence="12">
    <location>
        <begin position="38"/>
        <end position="73"/>
    </location>
</feature>
<organism evidence="13 14">
    <name type="scientific">Symbiochloris irregularis</name>
    <dbReference type="NCBI Taxonomy" id="706552"/>
    <lineage>
        <taxon>Eukaryota</taxon>
        <taxon>Viridiplantae</taxon>
        <taxon>Chlorophyta</taxon>
        <taxon>core chlorophytes</taxon>
        <taxon>Trebouxiophyceae</taxon>
        <taxon>Trebouxiales</taxon>
        <taxon>Trebouxiaceae</taxon>
        <taxon>Symbiochloris</taxon>
    </lineage>
</organism>
<dbReference type="Pfam" id="PF04452">
    <property type="entry name" value="Methyltrans_RNA"/>
    <property type="match status" value="2"/>
</dbReference>
<dbReference type="SUPFAM" id="SSF88697">
    <property type="entry name" value="PUA domain-like"/>
    <property type="match status" value="1"/>
</dbReference>
<reference evidence="13 14" key="1">
    <citation type="journal article" date="2024" name="Nat. Commun.">
        <title>Phylogenomics reveals the evolutionary origins of lichenization in chlorophyte algae.</title>
        <authorList>
            <person name="Puginier C."/>
            <person name="Libourel C."/>
            <person name="Otte J."/>
            <person name="Skaloud P."/>
            <person name="Haon M."/>
            <person name="Grisel S."/>
            <person name="Petersen M."/>
            <person name="Berrin J.G."/>
            <person name="Delaux P.M."/>
            <person name="Dal Grande F."/>
            <person name="Keller J."/>
        </authorList>
    </citation>
    <scope>NUCLEOTIDE SEQUENCE [LARGE SCALE GENOMIC DNA]</scope>
    <source>
        <strain evidence="13 14">SAG 2036</strain>
    </source>
</reference>
<dbReference type="InterPro" id="IPR029026">
    <property type="entry name" value="tRNA_m1G_MTases_N"/>
</dbReference>
<evidence type="ECO:0000313" key="13">
    <source>
        <dbReference type="EMBL" id="KAK9802704.1"/>
    </source>
</evidence>
<comment type="function">
    <text evidence="9">Specifically methylates the N3 position of the uracil ring of uridine 1498 (m3U1498) in 16S rRNA. Acts on the fully assembled 30S ribosomal subunit.</text>
</comment>
<accession>A0AAW1NXI6</accession>
<dbReference type="InterPro" id="IPR006700">
    <property type="entry name" value="RsmE"/>
</dbReference>
<dbReference type="Gene3D" id="3.40.1280.10">
    <property type="match status" value="1"/>
</dbReference>
<dbReference type="Proteomes" id="UP001465755">
    <property type="component" value="Unassembled WGS sequence"/>
</dbReference>
<evidence type="ECO:0000256" key="2">
    <source>
        <dbReference type="ARBA" id="ARBA00005528"/>
    </source>
</evidence>
<dbReference type="GO" id="GO:0005737">
    <property type="term" value="C:cytoplasm"/>
    <property type="evidence" value="ECO:0007669"/>
    <property type="project" value="UniProtKB-SubCell"/>
</dbReference>
<evidence type="ECO:0000256" key="6">
    <source>
        <dbReference type="ARBA" id="ARBA00022603"/>
    </source>
</evidence>
<feature type="domain" description="Ribosomal RNA small subunit methyltransferase E methyltransferase" evidence="11">
    <location>
        <begin position="100"/>
        <end position="140"/>
    </location>
</feature>
<dbReference type="PIRSF" id="PIRSF015601">
    <property type="entry name" value="MTase_slr0722"/>
    <property type="match status" value="1"/>
</dbReference>
<dbReference type="InterPro" id="IPR029028">
    <property type="entry name" value="Alpha/beta_knot_MTases"/>
</dbReference>
<name>A0AAW1NXI6_9CHLO</name>
<comment type="catalytic activity">
    <reaction evidence="10">
        <text>uridine(1498) in 16S rRNA + S-adenosyl-L-methionine = N(3)-methyluridine(1498) in 16S rRNA + S-adenosyl-L-homocysteine + H(+)</text>
        <dbReference type="Rhea" id="RHEA:42920"/>
        <dbReference type="Rhea" id="RHEA-COMP:10283"/>
        <dbReference type="Rhea" id="RHEA-COMP:10284"/>
        <dbReference type="ChEBI" id="CHEBI:15378"/>
        <dbReference type="ChEBI" id="CHEBI:57856"/>
        <dbReference type="ChEBI" id="CHEBI:59789"/>
        <dbReference type="ChEBI" id="CHEBI:65315"/>
        <dbReference type="ChEBI" id="CHEBI:74502"/>
        <dbReference type="EC" id="2.1.1.193"/>
    </reaction>
</comment>
<dbReference type="PANTHER" id="PTHR30027:SF3">
    <property type="entry name" value="16S RRNA (URACIL(1498)-N(3))-METHYLTRANSFERASE"/>
    <property type="match status" value="1"/>
</dbReference>
<keyword evidence="6" id="KW-0489">Methyltransferase</keyword>
<dbReference type="SUPFAM" id="SSF75217">
    <property type="entry name" value="alpha/beta knot"/>
    <property type="match status" value="1"/>
</dbReference>
<keyword evidence="14" id="KW-1185">Reference proteome</keyword>
<gene>
    <name evidence="13" type="ORF">WJX73_009071</name>
</gene>
<dbReference type="Pfam" id="PF20260">
    <property type="entry name" value="PUA_4"/>
    <property type="match status" value="1"/>
</dbReference>
<evidence type="ECO:0000256" key="9">
    <source>
        <dbReference type="ARBA" id="ARBA00025699"/>
    </source>
</evidence>
<dbReference type="AlphaFoldDB" id="A0AAW1NXI6"/>
<dbReference type="PANTHER" id="PTHR30027">
    <property type="entry name" value="RIBOSOMAL RNA SMALL SUBUNIT METHYLTRANSFERASE E"/>
    <property type="match status" value="1"/>
</dbReference>
<keyword evidence="8" id="KW-0949">S-adenosyl-L-methionine</keyword>
<evidence type="ECO:0000256" key="4">
    <source>
        <dbReference type="ARBA" id="ARBA00022490"/>
    </source>
</evidence>
<dbReference type="EMBL" id="JALJOQ010000069">
    <property type="protein sequence ID" value="KAK9802704.1"/>
    <property type="molecule type" value="Genomic_DNA"/>
</dbReference>
<proteinExistence type="inferred from homology"/>
<dbReference type="GO" id="GO:0070475">
    <property type="term" value="P:rRNA base methylation"/>
    <property type="evidence" value="ECO:0007669"/>
    <property type="project" value="TreeGrafter"/>
</dbReference>
<evidence type="ECO:0000256" key="5">
    <source>
        <dbReference type="ARBA" id="ARBA00022552"/>
    </source>
</evidence>
<evidence type="ECO:0000256" key="7">
    <source>
        <dbReference type="ARBA" id="ARBA00022679"/>
    </source>
</evidence>
<dbReference type="EC" id="2.1.1.193" evidence="3"/>
<evidence type="ECO:0000256" key="3">
    <source>
        <dbReference type="ARBA" id="ARBA00012328"/>
    </source>
</evidence>
<evidence type="ECO:0000259" key="11">
    <source>
        <dbReference type="Pfam" id="PF04452"/>
    </source>
</evidence>
<dbReference type="InterPro" id="IPR015947">
    <property type="entry name" value="PUA-like_sf"/>
</dbReference>
<comment type="caution">
    <text evidence="13">The sequence shown here is derived from an EMBL/GenBank/DDBJ whole genome shotgun (WGS) entry which is preliminary data.</text>
</comment>